<evidence type="ECO:0000313" key="3">
    <source>
        <dbReference type="Proteomes" id="UP000031890"/>
    </source>
</evidence>
<dbReference type="InterPro" id="IPR013216">
    <property type="entry name" value="Methyltransf_11"/>
</dbReference>
<evidence type="ECO:0000313" key="2">
    <source>
        <dbReference type="EMBL" id="AJI79032.1"/>
    </source>
</evidence>
<dbReference type="SUPFAM" id="SSF53335">
    <property type="entry name" value="S-adenosyl-L-methionine-dependent methyltransferases"/>
    <property type="match status" value="1"/>
</dbReference>
<dbReference type="GO" id="GO:0032259">
    <property type="term" value="P:methylation"/>
    <property type="evidence" value="ECO:0007669"/>
    <property type="project" value="UniProtKB-KW"/>
</dbReference>
<dbReference type="Proteomes" id="UP000031890">
    <property type="component" value="Chromosome"/>
</dbReference>
<evidence type="ECO:0000259" key="1">
    <source>
        <dbReference type="Pfam" id="PF08241"/>
    </source>
</evidence>
<gene>
    <name evidence="2" type="ORF">CSING_07525</name>
</gene>
<organism evidence="2 3">
    <name type="scientific">Corynebacterium singulare</name>
    <dbReference type="NCBI Taxonomy" id="161899"/>
    <lineage>
        <taxon>Bacteria</taxon>
        <taxon>Bacillati</taxon>
        <taxon>Actinomycetota</taxon>
        <taxon>Actinomycetes</taxon>
        <taxon>Mycobacteriales</taxon>
        <taxon>Corynebacteriaceae</taxon>
        <taxon>Corynebacterium</taxon>
    </lineage>
</organism>
<reference evidence="2 3" key="1">
    <citation type="journal article" date="2015" name="Genome Announc.">
        <title>Complete Genome Sequence and Annotation of Corynebacterium singulare DSM 44357, Isolated from a Human Semen Specimen.</title>
        <authorList>
            <person name="Merten M."/>
            <person name="Brinkrolf K."/>
            <person name="Albersmeier A."/>
            <person name="Kutter Y."/>
            <person name="Ruckert C."/>
            <person name="Tauch A."/>
        </authorList>
    </citation>
    <scope>NUCLEOTIDE SEQUENCE [LARGE SCALE GENOMIC DNA]</scope>
    <source>
        <strain evidence="2">IBS B52218</strain>
    </source>
</reference>
<dbReference type="EMBL" id="CP010827">
    <property type="protein sequence ID" value="AJI79032.1"/>
    <property type="molecule type" value="Genomic_DNA"/>
</dbReference>
<feature type="domain" description="Methyltransferase type 11" evidence="1">
    <location>
        <begin position="54"/>
        <end position="143"/>
    </location>
</feature>
<dbReference type="InterPro" id="IPR029063">
    <property type="entry name" value="SAM-dependent_MTases_sf"/>
</dbReference>
<dbReference type="Gene3D" id="3.40.50.150">
    <property type="entry name" value="Vaccinia Virus protein VP39"/>
    <property type="match status" value="1"/>
</dbReference>
<name>A0A0B6ERA3_9CORY</name>
<keyword evidence="2" id="KW-0489">Methyltransferase</keyword>
<dbReference type="GO" id="GO:0008757">
    <property type="term" value="F:S-adenosylmethionine-dependent methyltransferase activity"/>
    <property type="evidence" value="ECO:0007669"/>
    <property type="project" value="InterPro"/>
</dbReference>
<dbReference type="PANTHER" id="PTHR42912:SF93">
    <property type="entry name" value="N6-ADENOSINE-METHYLTRANSFERASE TMT1A"/>
    <property type="match status" value="1"/>
</dbReference>
<dbReference type="AlphaFoldDB" id="A0A0B6ERA3"/>
<keyword evidence="2" id="KW-0808">Transferase</keyword>
<dbReference type="OrthoDB" id="5566900at2"/>
<dbReference type="KEGG" id="csx:CSING_07525"/>
<sequence length="260" mass="28618">MFSASTANRSYWDSDADAYHANHPEYLSSFYWCPEMLHESEAQLLGDVSSATVLELGCGSAPCTQWLHGRAEFATGFDLSAGMLSHAEPGLPLVQADAVTLPYCDNAFDVAFSAFGALPFIADLDSALAEVHRVLRPGGRFVFSVPHPMRWVFPDDPDNLTAELPYFDRAYLEHNSAGDLTYAEFHRTMGDWLRALQVRGNFEILNLIEPEWPEGLDSTWGQWSPKRGALFPGTAIFVCQATAPASGAPASGMQRREHVS</sequence>
<dbReference type="RefSeq" id="WP_042531030.1">
    <property type="nucleotide sequence ID" value="NZ_CP010827.1"/>
</dbReference>
<dbReference type="Pfam" id="PF08241">
    <property type="entry name" value="Methyltransf_11"/>
    <property type="match status" value="1"/>
</dbReference>
<dbReference type="STRING" id="161899.CSING_07525"/>
<dbReference type="CDD" id="cd02440">
    <property type="entry name" value="AdoMet_MTases"/>
    <property type="match status" value="1"/>
</dbReference>
<dbReference type="PANTHER" id="PTHR42912">
    <property type="entry name" value="METHYLTRANSFERASE"/>
    <property type="match status" value="1"/>
</dbReference>
<dbReference type="InterPro" id="IPR050508">
    <property type="entry name" value="Methyltransf_Superfamily"/>
</dbReference>
<accession>A0A0B6ERA3</accession>
<protein>
    <submittedName>
        <fullName evidence="2">Methyltransferase family protein</fullName>
    </submittedName>
</protein>
<proteinExistence type="predicted"/>
<dbReference type="HOGENOM" id="CLU_049749_0_1_11"/>